<proteinExistence type="inferred from homology"/>
<evidence type="ECO:0000313" key="17">
    <source>
        <dbReference type="Ensembl" id="ENSFHEP00000032327.1"/>
    </source>
</evidence>
<dbReference type="InterPro" id="IPR001507">
    <property type="entry name" value="ZP_dom"/>
</dbReference>
<dbReference type="GO" id="GO:0005886">
    <property type="term" value="C:plasma membrane"/>
    <property type="evidence" value="ECO:0007669"/>
    <property type="project" value="UniProtKB-SubCell"/>
</dbReference>
<feature type="signal peptide" evidence="14">
    <location>
        <begin position="1"/>
        <end position="25"/>
    </location>
</feature>
<dbReference type="GeneTree" id="ENSGT01030000234567"/>
<dbReference type="FunFam" id="2.60.40.3210:FF:000001">
    <property type="entry name" value="Zona pellucida sperm-binding protein 3"/>
    <property type="match status" value="1"/>
</dbReference>
<keyword evidence="4 14" id="KW-1003">Cell membrane</keyword>
<feature type="chain" id="PRO_5041482001" description="Zona pellucida sperm-binding protein 3" evidence="14">
    <location>
        <begin position="26"/>
        <end position="446"/>
    </location>
</feature>
<dbReference type="SMART" id="SM00241">
    <property type="entry name" value="ZP"/>
    <property type="match status" value="1"/>
</dbReference>
<dbReference type="Gene3D" id="2.60.40.4100">
    <property type="entry name" value="Zona pellucida, ZP-C domain"/>
    <property type="match status" value="1"/>
</dbReference>
<dbReference type="InterPro" id="IPR055356">
    <property type="entry name" value="ZP-N"/>
</dbReference>
<comment type="PTM">
    <text evidence="14">Proteolytically cleaved before the transmembrane segment to yield the secreted ectodomain incorporated in the zona pellucida.</text>
</comment>
<keyword evidence="10" id="KW-1133">Transmembrane helix</keyword>
<dbReference type="Ensembl" id="ENSFHET00000025609.1">
    <property type="protein sequence ID" value="ENSFHEP00000032327.1"/>
    <property type="gene ID" value="ENSFHEG00000018759.1"/>
</dbReference>
<feature type="region of interest" description="Disordered" evidence="15">
    <location>
        <begin position="28"/>
        <end position="51"/>
    </location>
</feature>
<evidence type="ECO:0000256" key="2">
    <source>
        <dbReference type="ARBA" id="ARBA00006735"/>
    </source>
</evidence>
<dbReference type="PRINTS" id="PR00023">
    <property type="entry name" value="ZPELLUCIDA"/>
</dbReference>
<evidence type="ECO:0000256" key="3">
    <source>
        <dbReference type="ARBA" id="ARBA00017980"/>
    </source>
</evidence>
<keyword evidence="9 14" id="KW-0732">Signal</keyword>
<comment type="domain">
    <text evidence="14">The ZP domain is involved in the polymerization of the ZP proteins to form the zona pellucida.</text>
</comment>
<comment type="subcellular location">
    <subcellularLocation>
        <location evidence="1">Secreted</location>
        <location evidence="1">Extracellular space</location>
        <location evidence="1">Extracellular matrix</location>
    </subcellularLocation>
    <subcellularLocation>
        <location evidence="14">Zona pellucida</location>
    </subcellularLocation>
    <subcellularLocation>
        <location evidence="14">Cell membrane</location>
        <topology evidence="14">Single-pass type I membrane protein</topology>
    </subcellularLocation>
</comment>
<evidence type="ECO:0000256" key="7">
    <source>
        <dbReference type="ARBA" id="ARBA00022685"/>
    </source>
</evidence>
<dbReference type="OrthoDB" id="8880842at2759"/>
<reference evidence="17" key="1">
    <citation type="submission" date="2025-08" db="UniProtKB">
        <authorList>
            <consortium name="Ensembl"/>
        </authorList>
    </citation>
    <scope>IDENTIFICATION</scope>
</reference>
<dbReference type="GO" id="GO:0032190">
    <property type="term" value="F:acrosin binding"/>
    <property type="evidence" value="ECO:0007669"/>
    <property type="project" value="TreeGrafter"/>
</dbReference>
<evidence type="ECO:0000256" key="10">
    <source>
        <dbReference type="ARBA" id="ARBA00022989"/>
    </source>
</evidence>
<sequence length="446" mass="50052">MDRNLRRVVSWWLIVFYWLPAATEGRLDYGRGPGATSPRASVRRYGGAQPQLSAMTQQQQQQSAALGVRPRPVVVKCHPGSMEVVVQADMFDMGVKVDGAHLQLGPNSPSEGTECGAVQSGEEFTIVARLTDCGTKLSSTEEKIIYSNVLTYSPTPSVDGLLRLDGAAVPVECHYGRRYSVDGISMIPTWVPFVSIDSVDDQIHFNLQIMSDDWQIERGSHTFFVGDPIHFEVSVVMGHHMPLRVYVDHCVATATPDAEAALRYDFIDHYGCLVDAYLTNSNSHFLPRVEEHKLRFQLLAFRFYQEPSNQIYITCSVKAVPVALAVNDQNRACSLVGNRWKSVDGTDQACRSCDVSTRFEEPRTTVPPKTSTKSRPTMTSSESLFQNKAEYHPGNFFSFRPKTYKRQTRNVDYEGYKSAHLGPLFVLPSRESLDSEEVHQQSDRNR</sequence>
<dbReference type="Pfam" id="PF23344">
    <property type="entry name" value="ZP-N"/>
    <property type="match status" value="1"/>
</dbReference>
<dbReference type="Gene3D" id="2.60.40.3210">
    <property type="entry name" value="Zona pellucida, ZP-N domain"/>
    <property type="match status" value="1"/>
</dbReference>
<dbReference type="FunFam" id="2.60.40.4100:FF:000002">
    <property type="entry name" value="Zona pellucida sperm-binding protein 3"/>
    <property type="match status" value="1"/>
</dbReference>
<evidence type="ECO:0000313" key="18">
    <source>
        <dbReference type="Proteomes" id="UP000265000"/>
    </source>
</evidence>
<dbReference type="GO" id="GO:0035803">
    <property type="term" value="P:egg coat formation"/>
    <property type="evidence" value="ECO:0007669"/>
    <property type="project" value="UniProtKB-UniRule"/>
</dbReference>
<dbReference type="PROSITE" id="PS51034">
    <property type="entry name" value="ZP_2"/>
    <property type="match status" value="1"/>
</dbReference>
<keyword evidence="13" id="KW-0325">Glycoprotein</keyword>
<evidence type="ECO:0000256" key="4">
    <source>
        <dbReference type="ARBA" id="ARBA00022475"/>
    </source>
</evidence>
<comment type="similarity">
    <text evidence="2 14">Belongs to the ZP domain family. ZPC subfamily.</text>
</comment>
<dbReference type="STRING" id="8078.ENSFHEP00000032327"/>
<dbReference type="AlphaFoldDB" id="A0A3Q2QYH3"/>
<evidence type="ECO:0000256" key="14">
    <source>
        <dbReference type="RuleBase" id="RU367066"/>
    </source>
</evidence>
<keyword evidence="8" id="KW-0812">Transmembrane</keyword>
<evidence type="ECO:0000256" key="8">
    <source>
        <dbReference type="ARBA" id="ARBA00022692"/>
    </source>
</evidence>
<accession>A0A3Q2QYH3</accession>
<keyword evidence="5 14" id="KW-0964">Secreted</keyword>
<dbReference type="GeneID" id="105935934"/>
<feature type="compositionally biased region" description="Polar residues" evidence="15">
    <location>
        <begin position="367"/>
        <end position="380"/>
    </location>
</feature>
<dbReference type="InterPro" id="IPR048290">
    <property type="entry name" value="ZP_chr"/>
</dbReference>
<evidence type="ECO:0000256" key="9">
    <source>
        <dbReference type="ARBA" id="ARBA00022729"/>
    </source>
</evidence>
<dbReference type="Proteomes" id="UP000265000">
    <property type="component" value="Unplaced"/>
</dbReference>
<dbReference type="GO" id="GO:2000344">
    <property type="term" value="P:positive regulation of acrosome reaction"/>
    <property type="evidence" value="ECO:0007669"/>
    <property type="project" value="UniProtKB-UniRule"/>
</dbReference>
<protein>
    <recommendedName>
        <fullName evidence="3 14">Zona pellucida sperm-binding protein 3</fullName>
    </recommendedName>
</protein>
<feature type="domain" description="ZP" evidence="16">
    <location>
        <begin position="76"/>
        <end position="340"/>
    </location>
</feature>
<dbReference type="GO" id="GO:0035805">
    <property type="term" value="C:egg coat"/>
    <property type="evidence" value="ECO:0007669"/>
    <property type="project" value="UniProtKB-SubCell"/>
</dbReference>
<dbReference type="InterPro" id="IPR055355">
    <property type="entry name" value="ZP-C"/>
</dbReference>
<organism evidence="17 18">
    <name type="scientific">Fundulus heteroclitus</name>
    <name type="common">Killifish</name>
    <name type="synonym">Mummichog</name>
    <dbReference type="NCBI Taxonomy" id="8078"/>
    <lineage>
        <taxon>Eukaryota</taxon>
        <taxon>Metazoa</taxon>
        <taxon>Chordata</taxon>
        <taxon>Craniata</taxon>
        <taxon>Vertebrata</taxon>
        <taxon>Euteleostomi</taxon>
        <taxon>Actinopterygii</taxon>
        <taxon>Neopterygii</taxon>
        <taxon>Teleostei</taxon>
        <taxon>Neoteleostei</taxon>
        <taxon>Acanthomorphata</taxon>
        <taxon>Ovalentaria</taxon>
        <taxon>Atherinomorphae</taxon>
        <taxon>Cyprinodontiformes</taxon>
        <taxon>Fundulidae</taxon>
        <taxon>Fundulus</taxon>
    </lineage>
</organism>
<evidence type="ECO:0000256" key="6">
    <source>
        <dbReference type="ARBA" id="ARBA00022530"/>
    </source>
</evidence>
<feature type="region of interest" description="Disordered" evidence="15">
    <location>
        <begin position="361"/>
        <end position="380"/>
    </location>
</feature>
<evidence type="ECO:0000256" key="13">
    <source>
        <dbReference type="ARBA" id="ARBA00023180"/>
    </source>
</evidence>
<name>A0A3Q2QYH3_FUNHE</name>
<dbReference type="InterPro" id="IPR042235">
    <property type="entry name" value="ZP-C_dom"/>
</dbReference>
<keyword evidence="18" id="KW-1185">Reference proteome</keyword>
<keyword evidence="12 14" id="KW-1015">Disulfide bond</keyword>
<comment type="function">
    <text evidence="14">Component of the zona pellucida, an extracellular matrix surrounding oocytes which mediates sperm binding, induction of the acrosome reaction and prevents post-fertilization polyspermy. The zona pellucida is composed of 3 to 4 glycoproteins, ZP1, ZP2, ZP3, and ZP4. ZP3 is essential for sperm binding and zona matrix formation.</text>
</comment>
<dbReference type="GO" id="GO:0035804">
    <property type="term" value="F:structural constituent of egg coat"/>
    <property type="evidence" value="ECO:0007669"/>
    <property type="project" value="UniProtKB-UniRule"/>
</dbReference>
<evidence type="ECO:0000256" key="5">
    <source>
        <dbReference type="ARBA" id="ARBA00022525"/>
    </source>
</evidence>
<dbReference type="Pfam" id="PF00100">
    <property type="entry name" value="Zona_pellucida"/>
    <property type="match status" value="1"/>
</dbReference>
<dbReference type="PANTHER" id="PTHR11576:SF2">
    <property type="entry name" value="ZONA PELLUCIDA SPERM-BINDING PROTEIN 3"/>
    <property type="match status" value="1"/>
</dbReference>
<evidence type="ECO:0000256" key="15">
    <source>
        <dbReference type="SAM" id="MobiDB-lite"/>
    </source>
</evidence>
<dbReference type="PANTHER" id="PTHR11576">
    <property type="entry name" value="ZONA PELLUCIDA SPERM-BINDING PROTEIN 3"/>
    <property type="match status" value="1"/>
</dbReference>
<evidence type="ECO:0000259" key="16">
    <source>
        <dbReference type="PROSITE" id="PS51034"/>
    </source>
</evidence>
<evidence type="ECO:0000256" key="1">
    <source>
        <dbReference type="ARBA" id="ARBA00004498"/>
    </source>
</evidence>
<evidence type="ECO:0000256" key="11">
    <source>
        <dbReference type="ARBA" id="ARBA00023136"/>
    </source>
</evidence>
<keyword evidence="7 14" id="KW-0165">Cleavage on pair of basic residues</keyword>
<reference evidence="17" key="2">
    <citation type="submission" date="2025-09" db="UniProtKB">
        <authorList>
            <consortium name="Ensembl"/>
        </authorList>
    </citation>
    <scope>IDENTIFICATION</scope>
</reference>
<keyword evidence="6 14" id="KW-0272">Extracellular matrix</keyword>
<evidence type="ECO:0000256" key="12">
    <source>
        <dbReference type="ARBA" id="ARBA00023157"/>
    </source>
</evidence>
<keyword evidence="11" id="KW-0472">Membrane</keyword>
<dbReference type="GO" id="GO:0007339">
    <property type="term" value="P:binding of sperm to zona pellucida"/>
    <property type="evidence" value="ECO:0007669"/>
    <property type="project" value="UniProtKB-UniRule"/>
</dbReference>